<sequence length="569" mass="63760">MDTDVKNKKSIPKVRTFAHDLEVNRGTGKASTNPVQTPTTGIIVGDNNSVVKPSHHDGETIIKNTDYQKSTNENTKSNSENSLPIQKYSSLTQATQKAVSKVTGQKNVRDESYEATIITDSKHKRFYFTTEVATALHKWWKRKVTDYTESKKPKYTIPQAERRKGVIQKAISTTGRTINTDHADVLALIKANKIAIVDKHDTMAEHSIMDRSTKDSKEVIWSTTEENKKIIFPTVSKAEPVLTTITEPKVPIIPLPPFNKEKNKPIIKEVPQPEINQPKNTEVEKTSLTKSEGLEKLPSELDDDNIIDSSDEVLSEEYFDESPDQIENKSSILSRLFILLRSFQPIKNPNRVVIYTLVVVTIGLAMYLVVNKLTTSSTNAIVVVNNYTPTIFNPSTQYHEVIAETEKKKIFAQLQEKNNPEESITELVFLSPIDGREVTGSTLLPLLGFDLAPDFVSSLEHIAFGFYHNDPWIVINTNNKTTAQGGLLQWELNMSNDLDPLFGPTVRSSKIISSLTAFGDSSINTIDVRILFGDDGQEHIVYGFISPNQILITTNTTTWLNLSNDFKQP</sequence>
<reference evidence="3 4" key="1">
    <citation type="journal article" date="2016" name="Nat. Commun.">
        <title>Thousands of microbial genomes shed light on interconnected biogeochemical processes in an aquifer system.</title>
        <authorList>
            <person name="Anantharaman K."/>
            <person name="Brown C.T."/>
            <person name="Hug L.A."/>
            <person name="Sharon I."/>
            <person name="Castelle C.J."/>
            <person name="Probst A.J."/>
            <person name="Thomas B.C."/>
            <person name="Singh A."/>
            <person name="Wilkins M.J."/>
            <person name="Karaoz U."/>
            <person name="Brodie E.L."/>
            <person name="Williams K.H."/>
            <person name="Hubbard S.S."/>
            <person name="Banfield J.F."/>
        </authorList>
    </citation>
    <scope>NUCLEOTIDE SEQUENCE [LARGE SCALE GENOMIC DNA]</scope>
</reference>
<evidence type="ECO:0000313" key="3">
    <source>
        <dbReference type="EMBL" id="OGG88586.1"/>
    </source>
</evidence>
<feature type="transmembrane region" description="Helical" evidence="2">
    <location>
        <begin position="352"/>
        <end position="370"/>
    </location>
</feature>
<proteinExistence type="predicted"/>
<feature type="compositionally biased region" description="Polar residues" evidence="1">
    <location>
        <begin position="29"/>
        <end position="51"/>
    </location>
</feature>
<comment type="caution">
    <text evidence="3">The sequence shown here is derived from an EMBL/GenBank/DDBJ whole genome shotgun (WGS) entry which is preliminary data.</text>
</comment>
<evidence type="ECO:0000313" key="4">
    <source>
        <dbReference type="Proteomes" id="UP000179230"/>
    </source>
</evidence>
<evidence type="ECO:0000256" key="2">
    <source>
        <dbReference type="SAM" id="Phobius"/>
    </source>
</evidence>
<dbReference type="EMBL" id="MFMT01000017">
    <property type="protein sequence ID" value="OGG88586.1"/>
    <property type="molecule type" value="Genomic_DNA"/>
</dbReference>
<keyword evidence="2" id="KW-1133">Transmembrane helix</keyword>
<feature type="compositionally biased region" description="Low complexity" evidence="1">
    <location>
        <begin position="69"/>
        <end position="82"/>
    </location>
</feature>
<evidence type="ECO:0000256" key="1">
    <source>
        <dbReference type="SAM" id="MobiDB-lite"/>
    </source>
</evidence>
<name>A0A1F6FRU9_9BACT</name>
<keyword evidence="2" id="KW-0812">Transmembrane</keyword>
<feature type="region of interest" description="Disordered" evidence="1">
    <location>
        <begin position="16"/>
        <end position="83"/>
    </location>
</feature>
<keyword evidence="2" id="KW-0472">Membrane</keyword>
<dbReference type="Proteomes" id="UP000179230">
    <property type="component" value="Unassembled WGS sequence"/>
</dbReference>
<dbReference type="AlphaFoldDB" id="A0A1F6FRU9"/>
<accession>A0A1F6FRU9</accession>
<organism evidence="3 4">
    <name type="scientific">Candidatus Kaiserbacteria bacterium RIFOXYD1_FULL_42_15</name>
    <dbReference type="NCBI Taxonomy" id="1798532"/>
    <lineage>
        <taxon>Bacteria</taxon>
        <taxon>Candidatus Kaiseribacteriota</taxon>
    </lineage>
</organism>
<gene>
    <name evidence="3" type="ORF">A2592_00320</name>
</gene>
<protein>
    <submittedName>
        <fullName evidence="3">Uncharacterized protein</fullName>
    </submittedName>
</protein>